<dbReference type="InterPro" id="IPR005106">
    <property type="entry name" value="Asp/hSer_DH_NAD-bd"/>
</dbReference>
<comment type="caution">
    <text evidence="28">The sequence shown here is derived from an EMBL/GenBank/DDBJ whole genome shotgun (WGS) entry which is preliminary data.</text>
</comment>
<evidence type="ECO:0000256" key="3">
    <source>
        <dbReference type="ARBA" id="ARBA00005056"/>
    </source>
</evidence>
<comment type="similarity">
    <text evidence="6">In the C-terminal section; belongs to the homoserine dehydrogenase family.</text>
</comment>
<evidence type="ECO:0000256" key="4">
    <source>
        <dbReference type="ARBA" id="ARBA00005062"/>
    </source>
</evidence>
<evidence type="ECO:0000256" key="9">
    <source>
        <dbReference type="ARBA" id="ARBA00022679"/>
    </source>
</evidence>
<dbReference type="GO" id="GO:0004072">
    <property type="term" value="F:aspartate kinase activity"/>
    <property type="evidence" value="ECO:0007669"/>
    <property type="project" value="UniProtKB-EC"/>
</dbReference>
<keyword evidence="16" id="KW-0560">Oxidoreductase</keyword>
<evidence type="ECO:0000256" key="13">
    <source>
        <dbReference type="ARBA" id="ARBA00022777"/>
    </source>
</evidence>
<keyword evidence="17" id="KW-0520">NAD</keyword>
<name>A0AAD5QD04_PYTIN</name>
<comment type="function">
    <text evidence="21">Bifunctional aspartate kinase and homoserine dehydrogenase that catalyzes the first and the third steps toward the synthesis of lysine, methionine and threonine from aspartate.</text>
</comment>
<evidence type="ECO:0000259" key="25">
    <source>
        <dbReference type="Pfam" id="PF00742"/>
    </source>
</evidence>
<dbReference type="AlphaFoldDB" id="A0AAD5QD04"/>
<sequence>MDCTSPSTLIGANWPVAAALPSLSLDDPHDAAAPGLDHRQGRRNIYKFGGTSVGSPSRLAGLIRIVREERPRVFAVVVSAMGDTTDFLLEAVDAAVAGDDKRAAAIVDDLVALSIRNAHETQLMVQREILGRDESAVEDMAPLVHEFFKPLRELLFGISLLQEKTAAAMDTVLSFGERMSAQIVAKLLVHAGIDAFYLDAREWLTTDDCFGCAKVFFEESKHKLLQLSASWNGRLPIITGFIGRARNGRTTTLGRNGSDYTATIVGASVQADYVVINTDIAGVMTADPRIVDRAVALSHLNHHEALELAVYGTRMFHARTMVPLIHGGVTMLIRNTMDPDGHGTYISSLDRTGKAETCTTSLENLAILEVRTRILQDASQHGGQANVGARITKVLEAHRIPVWLSIRGAHGQAISVVIPIAMEPAARDAISAELQSELENEEVDPINTQSPVTMLSIVAEDFSKIPSDQAKFFGALADANIEVLAVGQGTSSRSLSCVIHGKDTKVAVRRVHDAFNVDYLVTNVALLGCNHISLEVLRQLEEQLDLYRQQHKVAVRVVGFGSNCCPFIFNPRGFSWRELRSRLQGCKSTSDVFSASTDAVYGGAPTLEQLDAWQDLSIPVLVDCSGHAATQELYLRCIERGIHVVASNARSVGSLPPTQSRESVATSGCGGRTFLMYTSTIGASLPVVDTLGNILRTGDRVLAIETSLSGSMGFVTNEVMNGKKLSAAVREALRLGYCERDPRDDFTGRDMAAKIVVLARALGVQLDRDAIEIVPLIPDNVLNGITWAAEMTVDDVIEGIKKHDDIFHQKFYELAVATKKRLRFVASIDLSAFPTIRAKVQPALVDEDHPAFHAKGDEIAFGFSTLQYQPRPLVLKGSGTGASASATGVLRDLLTILRSLHGHRRFN</sequence>
<evidence type="ECO:0008006" key="30">
    <source>
        <dbReference type="Google" id="ProtNLM"/>
    </source>
</evidence>
<comment type="similarity">
    <text evidence="7">In the N-terminal section; belongs to the aspartokinase family.</text>
</comment>
<dbReference type="GO" id="GO:0004412">
    <property type="term" value="F:homoserine dehydrogenase activity"/>
    <property type="evidence" value="ECO:0007669"/>
    <property type="project" value="UniProtKB-EC"/>
</dbReference>
<dbReference type="InterPro" id="IPR042199">
    <property type="entry name" value="AsparK_Bifunc_asparK/hSer_DH"/>
</dbReference>
<keyword evidence="15" id="KW-0521">NADP</keyword>
<gene>
    <name evidence="28" type="ORF">P43SY_005763</name>
</gene>
<keyword evidence="8" id="KW-0028">Amino-acid biosynthesis</keyword>
<dbReference type="Gene3D" id="3.30.2130.10">
    <property type="entry name" value="VC0802-like"/>
    <property type="match status" value="1"/>
</dbReference>
<dbReference type="InterPro" id="IPR011147">
    <property type="entry name" value="Bifunc_Aspkin/hSer_DH"/>
</dbReference>
<dbReference type="Pfam" id="PF00696">
    <property type="entry name" value="AA_kinase"/>
    <property type="match status" value="1"/>
</dbReference>
<dbReference type="SUPFAM" id="SSF55021">
    <property type="entry name" value="ACT-like"/>
    <property type="match status" value="1"/>
</dbReference>
<evidence type="ECO:0000256" key="23">
    <source>
        <dbReference type="ARBA" id="ARBA00048841"/>
    </source>
</evidence>
<dbReference type="GO" id="GO:0005524">
    <property type="term" value="F:ATP binding"/>
    <property type="evidence" value="ECO:0007669"/>
    <property type="project" value="UniProtKB-KW"/>
</dbReference>
<evidence type="ECO:0000256" key="19">
    <source>
        <dbReference type="ARBA" id="ARBA00023167"/>
    </source>
</evidence>
<evidence type="ECO:0000256" key="10">
    <source>
        <dbReference type="ARBA" id="ARBA00022697"/>
    </source>
</evidence>
<evidence type="ECO:0000259" key="24">
    <source>
        <dbReference type="Pfam" id="PF00696"/>
    </source>
</evidence>
<comment type="pathway">
    <text evidence="3">Amino-acid biosynthesis; L-threonine biosynthesis; L-threonine from L-aspartate: step 3/5.</text>
</comment>
<evidence type="ECO:0000256" key="7">
    <source>
        <dbReference type="ARBA" id="ARBA00010046"/>
    </source>
</evidence>
<dbReference type="Pfam" id="PF03447">
    <property type="entry name" value="NAD_binding_3"/>
    <property type="match status" value="1"/>
</dbReference>
<dbReference type="SUPFAM" id="SSF53633">
    <property type="entry name" value="Carbamate kinase-like"/>
    <property type="match status" value="1"/>
</dbReference>
<dbReference type="FunFam" id="3.30.360.10:FF:000006">
    <property type="entry name" value="Bifunctional aspartokinase/homoserine dehydrogenase"/>
    <property type="match status" value="1"/>
</dbReference>
<keyword evidence="14" id="KW-0067">ATP-binding</keyword>
<evidence type="ECO:0000256" key="22">
    <source>
        <dbReference type="ARBA" id="ARBA00048561"/>
    </source>
</evidence>
<dbReference type="InterPro" id="IPR001341">
    <property type="entry name" value="Asp_kinase"/>
</dbReference>
<evidence type="ECO:0000256" key="12">
    <source>
        <dbReference type="ARBA" id="ARBA00022741"/>
    </source>
</evidence>
<protein>
    <recommendedName>
        <fullName evidence="30">Homoserine dehydrogenase</fullName>
    </recommendedName>
</protein>
<evidence type="ECO:0000256" key="18">
    <source>
        <dbReference type="ARBA" id="ARBA00023053"/>
    </source>
</evidence>
<comment type="catalytic activity">
    <reaction evidence="22">
        <text>L-aspartate + ATP = 4-phospho-L-aspartate + ADP</text>
        <dbReference type="Rhea" id="RHEA:23776"/>
        <dbReference type="ChEBI" id="CHEBI:29991"/>
        <dbReference type="ChEBI" id="CHEBI:30616"/>
        <dbReference type="ChEBI" id="CHEBI:57535"/>
        <dbReference type="ChEBI" id="CHEBI:456216"/>
        <dbReference type="EC" id="2.7.2.4"/>
    </reaction>
    <physiologicalReaction direction="left-to-right" evidence="22">
        <dbReference type="Rhea" id="RHEA:23777"/>
    </physiologicalReaction>
</comment>
<dbReference type="GO" id="GO:0009088">
    <property type="term" value="P:threonine biosynthetic process"/>
    <property type="evidence" value="ECO:0007669"/>
    <property type="project" value="UniProtKB-KW"/>
</dbReference>
<dbReference type="Pfam" id="PF22468">
    <property type="entry name" value="ACT_9"/>
    <property type="match status" value="1"/>
</dbReference>
<dbReference type="PROSITE" id="PS00324">
    <property type="entry name" value="ASPARTOKINASE"/>
    <property type="match status" value="1"/>
</dbReference>
<evidence type="ECO:0000256" key="1">
    <source>
        <dbReference type="ARBA" id="ARBA00001920"/>
    </source>
</evidence>
<dbReference type="NCBIfam" id="TIGR00657">
    <property type="entry name" value="asp_kinases"/>
    <property type="match status" value="1"/>
</dbReference>
<dbReference type="GO" id="GO:0046872">
    <property type="term" value="F:metal ion binding"/>
    <property type="evidence" value="ECO:0007669"/>
    <property type="project" value="UniProtKB-KW"/>
</dbReference>
<accession>A0AAD5QD04</accession>
<comment type="cofactor">
    <cofactor evidence="1">
        <name>a metal cation</name>
        <dbReference type="ChEBI" id="CHEBI:25213"/>
    </cofactor>
</comment>
<dbReference type="Gene3D" id="1.20.120.1320">
    <property type="entry name" value="Aspartokinase, catalytic domain"/>
    <property type="match status" value="1"/>
</dbReference>
<keyword evidence="20" id="KW-0511">Multifunctional enzyme</keyword>
<comment type="pathway">
    <text evidence="5">Amino-acid biosynthesis; L-threonine biosynthesis; L-threonine from L-aspartate: step 1/5.</text>
</comment>
<dbReference type="PANTHER" id="PTHR43070">
    <property type="match status" value="1"/>
</dbReference>
<evidence type="ECO:0000256" key="20">
    <source>
        <dbReference type="ARBA" id="ARBA00023268"/>
    </source>
</evidence>
<evidence type="ECO:0000256" key="17">
    <source>
        <dbReference type="ARBA" id="ARBA00023027"/>
    </source>
</evidence>
<keyword evidence="19" id="KW-0486">Methionine biosynthesis</keyword>
<dbReference type="InterPro" id="IPR036393">
    <property type="entry name" value="AceGlu_kinase-like_sf"/>
</dbReference>
<feature type="domain" description="Aspartate/homoserine dehydrogenase NAD-binding" evidence="26">
    <location>
        <begin position="599"/>
        <end position="649"/>
    </location>
</feature>
<evidence type="ECO:0000256" key="21">
    <source>
        <dbReference type="ARBA" id="ARBA00044938"/>
    </source>
</evidence>
<evidence type="ECO:0000313" key="28">
    <source>
        <dbReference type="EMBL" id="KAJ0409869.1"/>
    </source>
</evidence>
<evidence type="ECO:0000256" key="2">
    <source>
        <dbReference type="ARBA" id="ARBA00004986"/>
    </source>
</evidence>
<evidence type="ECO:0000259" key="26">
    <source>
        <dbReference type="Pfam" id="PF03447"/>
    </source>
</evidence>
<evidence type="ECO:0000256" key="16">
    <source>
        <dbReference type="ARBA" id="ARBA00023002"/>
    </source>
</evidence>
<dbReference type="Gene3D" id="3.40.1160.10">
    <property type="entry name" value="Acetylglutamate kinase-like"/>
    <property type="match status" value="1"/>
</dbReference>
<evidence type="ECO:0000256" key="5">
    <source>
        <dbReference type="ARBA" id="ARBA00005139"/>
    </source>
</evidence>
<proteinExistence type="inferred from homology"/>
<dbReference type="EMBL" id="JAKCXM010000002">
    <property type="protein sequence ID" value="KAJ0409869.1"/>
    <property type="molecule type" value="Genomic_DNA"/>
</dbReference>
<dbReference type="Gene3D" id="3.40.50.720">
    <property type="entry name" value="NAD(P)-binding Rossmann-like Domain"/>
    <property type="match status" value="1"/>
</dbReference>
<dbReference type="InterPro" id="IPR036291">
    <property type="entry name" value="NAD(P)-bd_dom_sf"/>
</dbReference>
<evidence type="ECO:0000256" key="11">
    <source>
        <dbReference type="ARBA" id="ARBA00022723"/>
    </source>
</evidence>
<dbReference type="InterPro" id="IPR045865">
    <property type="entry name" value="ACT-like_dom_sf"/>
</dbReference>
<feature type="domain" description="Aspartate/glutamate/uridylate kinase" evidence="24">
    <location>
        <begin position="43"/>
        <end position="335"/>
    </location>
</feature>
<evidence type="ECO:0000256" key="8">
    <source>
        <dbReference type="ARBA" id="ARBA00022605"/>
    </source>
</evidence>
<evidence type="ECO:0000313" key="29">
    <source>
        <dbReference type="Proteomes" id="UP001209570"/>
    </source>
</evidence>
<dbReference type="Pfam" id="PF00742">
    <property type="entry name" value="Homoserine_dh"/>
    <property type="match status" value="1"/>
</dbReference>
<comment type="catalytic activity">
    <reaction evidence="23">
        <text>L-homoserine + NADP(+) = L-aspartate 4-semialdehyde + NADPH + H(+)</text>
        <dbReference type="Rhea" id="RHEA:15761"/>
        <dbReference type="ChEBI" id="CHEBI:15378"/>
        <dbReference type="ChEBI" id="CHEBI:57476"/>
        <dbReference type="ChEBI" id="CHEBI:57783"/>
        <dbReference type="ChEBI" id="CHEBI:58349"/>
        <dbReference type="ChEBI" id="CHEBI:537519"/>
        <dbReference type="EC" id="1.1.1.3"/>
    </reaction>
    <physiologicalReaction direction="right-to-left" evidence="23">
        <dbReference type="Rhea" id="RHEA:15763"/>
    </physiologicalReaction>
</comment>
<keyword evidence="29" id="KW-1185">Reference proteome</keyword>
<keyword evidence="12" id="KW-0547">Nucleotide-binding</keyword>
<comment type="pathway">
    <text evidence="4">Amino-acid biosynthesis; L-methionine biosynthesis via de novo pathway; L-homoserine from L-aspartate: step 3/3.</text>
</comment>
<dbReference type="SUPFAM" id="SSF55347">
    <property type="entry name" value="Glyceraldehyde-3-phosphate dehydrogenase-like, C-terminal domain"/>
    <property type="match status" value="1"/>
</dbReference>
<dbReference type="GO" id="GO:0050661">
    <property type="term" value="F:NADP binding"/>
    <property type="evidence" value="ECO:0007669"/>
    <property type="project" value="InterPro"/>
</dbReference>
<dbReference type="InterPro" id="IPR018042">
    <property type="entry name" value="Aspartate_kinase_CS"/>
</dbReference>
<comment type="pathway">
    <text evidence="2">Amino-acid biosynthesis; L-methionine biosynthesis via de novo pathway; L-homoserine from L-aspartate: step 1/3.</text>
</comment>
<organism evidence="28 29">
    <name type="scientific">Pythium insidiosum</name>
    <name type="common">Pythiosis disease agent</name>
    <dbReference type="NCBI Taxonomy" id="114742"/>
    <lineage>
        <taxon>Eukaryota</taxon>
        <taxon>Sar</taxon>
        <taxon>Stramenopiles</taxon>
        <taxon>Oomycota</taxon>
        <taxon>Peronosporomycetes</taxon>
        <taxon>Pythiales</taxon>
        <taxon>Pythiaceae</taxon>
        <taxon>Pythium</taxon>
    </lineage>
</organism>
<dbReference type="PANTHER" id="PTHR43070:SF3">
    <property type="entry name" value="HOMOSERINE DEHYDROGENASE"/>
    <property type="match status" value="1"/>
</dbReference>
<evidence type="ECO:0000256" key="15">
    <source>
        <dbReference type="ARBA" id="ARBA00022857"/>
    </source>
</evidence>
<keyword evidence="9" id="KW-0808">Transferase</keyword>
<evidence type="ECO:0000259" key="27">
    <source>
        <dbReference type="Pfam" id="PF22468"/>
    </source>
</evidence>
<dbReference type="Proteomes" id="UP001209570">
    <property type="component" value="Unassembled WGS sequence"/>
</dbReference>
<keyword evidence="13" id="KW-0418">Kinase</keyword>
<keyword evidence="10" id="KW-0791">Threonine biosynthesis</keyword>
<dbReference type="SUPFAM" id="SSF51735">
    <property type="entry name" value="NAD(P)-binding Rossmann-fold domains"/>
    <property type="match status" value="1"/>
</dbReference>
<feature type="domain" description="Aspartokinase ACT" evidence="27">
    <location>
        <begin position="456"/>
        <end position="515"/>
    </location>
</feature>
<dbReference type="Gene3D" id="3.30.360.10">
    <property type="entry name" value="Dihydrodipicolinate Reductase, domain 2"/>
    <property type="match status" value="1"/>
</dbReference>
<evidence type="ECO:0000256" key="6">
    <source>
        <dbReference type="ARBA" id="ARBA00007952"/>
    </source>
</evidence>
<dbReference type="CDD" id="cd04892">
    <property type="entry name" value="ACT_AK-like_2"/>
    <property type="match status" value="1"/>
</dbReference>
<evidence type="ECO:0000256" key="14">
    <source>
        <dbReference type="ARBA" id="ARBA00022840"/>
    </source>
</evidence>
<reference evidence="28" key="1">
    <citation type="submission" date="2021-12" db="EMBL/GenBank/DDBJ databases">
        <title>Prjna785345.</title>
        <authorList>
            <person name="Rujirawat T."/>
            <person name="Krajaejun T."/>
        </authorList>
    </citation>
    <scope>NUCLEOTIDE SEQUENCE</scope>
    <source>
        <strain evidence="28">Pi057C3</strain>
    </source>
</reference>
<dbReference type="GO" id="GO:0009086">
    <property type="term" value="P:methionine biosynthetic process"/>
    <property type="evidence" value="ECO:0007669"/>
    <property type="project" value="UniProtKB-KW"/>
</dbReference>
<dbReference type="InterPro" id="IPR001342">
    <property type="entry name" value="HDH_cat"/>
</dbReference>
<feature type="domain" description="Homoserine dehydrogenase catalytic" evidence="25">
    <location>
        <begin position="686"/>
        <end position="894"/>
    </location>
</feature>
<dbReference type="InterPro" id="IPR001048">
    <property type="entry name" value="Asp/Glu/Uridylate_kinase"/>
</dbReference>
<keyword evidence="11" id="KW-0479">Metal-binding</keyword>
<keyword evidence="18" id="KW-0915">Sodium</keyword>
<dbReference type="InterPro" id="IPR054352">
    <property type="entry name" value="ACT_Aspartokinase"/>
</dbReference>